<gene>
    <name evidence="2" type="ORF">SARC_02059</name>
</gene>
<keyword evidence="3" id="KW-1185">Reference proteome</keyword>
<dbReference type="EMBL" id="KQ241685">
    <property type="protein sequence ID" value="KNC85755.1"/>
    <property type="molecule type" value="Genomic_DNA"/>
</dbReference>
<accession>A0A0L0G9S8</accession>
<dbReference type="Proteomes" id="UP000054560">
    <property type="component" value="Unassembled WGS sequence"/>
</dbReference>
<reference evidence="2 3" key="1">
    <citation type="submission" date="2011-02" db="EMBL/GenBank/DDBJ databases">
        <title>The Genome Sequence of Sphaeroforma arctica JP610.</title>
        <authorList>
            <consortium name="The Broad Institute Genome Sequencing Platform"/>
            <person name="Russ C."/>
            <person name="Cuomo C."/>
            <person name="Young S.K."/>
            <person name="Zeng Q."/>
            <person name="Gargeya S."/>
            <person name="Alvarado L."/>
            <person name="Berlin A."/>
            <person name="Chapman S.B."/>
            <person name="Chen Z."/>
            <person name="Freedman E."/>
            <person name="Gellesch M."/>
            <person name="Goldberg J."/>
            <person name="Griggs A."/>
            <person name="Gujja S."/>
            <person name="Heilman E."/>
            <person name="Heiman D."/>
            <person name="Howarth C."/>
            <person name="Mehta T."/>
            <person name="Neiman D."/>
            <person name="Pearson M."/>
            <person name="Roberts A."/>
            <person name="Saif S."/>
            <person name="Shea T."/>
            <person name="Shenoy N."/>
            <person name="Sisk P."/>
            <person name="Stolte C."/>
            <person name="Sykes S."/>
            <person name="White J."/>
            <person name="Yandava C."/>
            <person name="Burger G."/>
            <person name="Gray M.W."/>
            <person name="Holland P.W.H."/>
            <person name="King N."/>
            <person name="Lang F.B.F."/>
            <person name="Roger A.J."/>
            <person name="Ruiz-Trillo I."/>
            <person name="Haas B."/>
            <person name="Nusbaum C."/>
            <person name="Birren B."/>
        </authorList>
    </citation>
    <scope>NUCLEOTIDE SEQUENCE [LARGE SCALE GENOMIC DNA]</scope>
    <source>
        <strain evidence="2 3">JP610</strain>
    </source>
</reference>
<feature type="compositionally biased region" description="Polar residues" evidence="1">
    <location>
        <begin position="239"/>
        <end position="250"/>
    </location>
</feature>
<evidence type="ECO:0000313" key="3">
    <source>
        <dbReference type="Proteomes" id="UP000054560"/>
    </source>
</evidence>
<proteinExistence type="predicted"/>
<evidence type="ECO:0000313" key="2">
    <source>
        <dbReference type="EMBL" id="KNC85755.1"/>
    </source>
</evidence>
<dbReference type="RefSeq" id="XP_014159657.1">
    <property type="nucleotide sequence ID" value="XM_014304182.1"/>
</dbReference>
<name>A0A0L0G9S8_9EUKA</name>
<organism evidence="2 3">
    <name type="scientific">Sphaeroforma arctica JP610</name>
    <dbReference type="NCBI Taxonomy" id="667725"/>
    <lineage>
        <taxon>Eukaryota</taxon>
        <taxon>Ichthyosporea</taxon>
        <taxon>Ichthyophonida</taxon>
        <taxon>Sphaeroforma</taxon>
    </lineage>
</organism>
<dbReference type="GeneID" id="25902563"/>
<sequence>MPVAQFTDWVVPFDTTDIDSRTLNFSWVDLSQQLWGPYDIELFASHEDHVLVIYCTKDGIGAYGKDAYLVDIQFEHCYMNYPWRNIDPFLRTRVLGLPHTSLVARVGLSRPPRCLHAIGYQPMSCLTATTRPVTEVSPLPKATQQGLTAATDRAISLHDCLALREVFDDEPLTQGQSQVVTDKEGGSLVTSAPEHEAAALKFVEDPIPPKLQHAAFPDNWMQVQEVTEEEMSARRPDSNPGTNLRNPLERTQPNMSEFKRQLAVVADYTSDLTRFEDAFDSTASLLPFQEVPLGTTARVLAAVEVDQDMPLHKTVPVITDDLFILREEDTQDAQDRTRREAIAPPPDFDYMISEDPSIKAWPPYPTIASD</sequence>
<evidence type="ECO:0000256" key="1">
    <source>
        <dbReference type="SAM" id="MobiDB-lite"/>
    </source>
</evidence>
<feature type="region of interest" description="Disordered" evidence="1">
    <location>
        <begin position="231"/>
        <end position="250"/>
    </location>
</feature>
<dbReference type="AlphaFoldDB" id="A0A0L0G9S8"/>
<protein>
    <submittedName>
        <fullName evidence="2">Uncharacterized protein</fullName>
    </submittedName>
</protein>